<dbReference type="Proteomes" id="UP000230595">
    <property type="component" value="Unassembled WGS sequence"/>
</dbReference>
<gene>
    <name evidence="1" type="ORF">COS33_00225</name>
</gene>
<reference evidence="2" key="1">
    <citation type="submission" date="2017-09" db="EMBL/GenBank/DDBJ databases">
        <title>Depth-based differentiation of microbial function through sediment-hosted aquifers and enrichment of novel symbionts in the deep terrestrial subsurface.</title>
        <authorList>
            <person name="Probst A.J."/>
            <person name="Ladd B."/>
            <person name="Jarett J.K."/>
            <person name="Geller-Mcgrath D.E."/>
            <person name="Sieber C.M.K."/>
            <person name="Emerson J.B."/>
            <person name="Anantharaman K."/>
            <person name="Thomas B.C."/>
            <person name="Malmstrom R."/>
            <person name="Stieglmeier M."/>
            <person name="Klingl A."/>
            <person name="Woyke T."/>
            <person name="Ryan C.M."/>
            <person name="Banfield J.F."/>
        </authorList>
    </citation>
    <scope>NUCLEOTIDE SEQUENCE [LARGE SCALE GENOMIC DNA]</scope>
</reference>
<organism evidence="1 2">
    <name type="scientific">Candidatus Wolfebacteria bacterium CG02_land_8_20_14_3_00_37_12</name>
    <dbReference type="NCBI Taxonomy" id="1975066"/>
    <lineage>
        <taxon>Bacteria</taxon>
        <taxon>Candidatus Wolfeibacteriota</taxon>
    </lineage>
</organism>
<dbReference type="EMBL" id="PEUH01000004">
    <property type="protein sequence ID" value="PIV32003.1"/>
    <property type="molecule type" value="Genomic_DNA"/>
</dbReference>
<dbReference type="AlphaFoldDB" id="A0A2M7CQU8"/>
<protein>
    <recommendedName>
        <fullName evidence="3">Nuclease associated modular domain-containing protein</fullName>
    </recommendedName>
</protein>
<sequence>MQDFYSTKEYRKKQSILTKQNWQKGVFDFLYKDKREERICKRLNCKKKFEVLRSSHKIYCSKSCSAIVNNKKRGRLPIEVKLKIAQSLMGRNNPFKGVIKVPRIEVVCNNLVCKKKFFTEKWRNRKFCSKNCVMSVVGKKPTSPKAARGKSGIRKDINNNIYFYSRWEANFARLLNLLNIEWIFQAKTFDLRTQTYTPDFYLPKYDIWIEIKNFLSDYSKNRDDKFRKLYPDKNLILILKEDYLKLQEKFASKIKNWEYS</sequence>
<accession>A0A2M7CQU8</accession>
<name>A0A2M7CQU8_9BACT</name>
<dbReference type="Gene3D" id="3.40.91.30">
    <property type="match status" value="1"/>
</dbReference>
<comment type="caution">
    <text evidence="1">The sequence shown here is derived from an EMBL/GenBank/DDBJ whole genome shotgun (WGS) entry which is preliminary data.</text>
</comment>
<evidence type="ECO:0000313" key="2">
    <source>
        <dbReference type="Proteomes" id="UP000230595"/>
    </source>
</evidence>
<evidence type="ECO:0000313" key="1">
    <source>
        <dbReference type="EMBL" id="PIV32003.1"/>
    </source>
</evidence>
<proteinExistence type="predicted"/>
<evidence type="ECO:0008006" key="3">
    <source>
        <dbReference type="Google" id="ProtNLM"/>
    </source>
</evidence>